<evidence type="ECO:0000313" key="6">
    <source>
        <dbReference type="EMBL" id="TCD63373.1"/>
    </source>
</evidence>
<dbReference type="GO" id="GO:0000978">
    <property type="term" value="F:RNA polymerase II cis-regulatory region sequence-specific DNA binding"/>
    <property type="evidence" value="ECO:0007669"/>
    <property type="project" value="TreeGrafter"/>
</dbReference>
<evidence type="ECO:0000256" key="4">
    <source>
        <dbReference type="SAM" id="MobiDB-lite"/>
    </source>
</evidence>
<feature type="region of interest" description="Disordered" evidence="4">
    <location>
        <begin position="61"/>
        <end position="86"/>
    </location>
</feature>
<proteinExistence type="predicted"/>
<dbReference type="Gene3D" id="1.10.30.10">
    <property type="entry name" value="High mobility group box domain"/>
    <property type="match status" value="1"/>
</dbReference>
<dbReference type="SMART" id="SM00398">
    <property type="entry name" value="HMG"/>
    <property type="match status" value="1"/>
</dbReference>
<sequence>MALTFVQDPVLNEMDDDDGMPPLVDNPYPSMTFTFSAEMSPITYSTDPTRFEVLPDVQPEQAATFSPPTSPALGPTRVTHSKKRDASYIPRPPNAFILFRSSFIRAEHIPGKIEGNHSALSKIIGKYWKSLPREEKEVWEAKALVAQAEHRQKYPDWRFRPAANALAKVKDGPKKRTRKGRGEAEKEERSREKRCSKIAEMLVAGKKGAALEVAIEQYDCEHVEAPAIKREGSGVVLVQYQPNLDGAVETKDATDVLVQPAPSAPSQAAPPDTITRKQSRSLSPEAAHDIRFETPLTSMFKRSSSAPASYTRTGPVTEGSTMTSSARQDFTFPNPVQPADTCAATFLVDAHEGEPRVVGDITGMSSDSTRLLDVKEHASVQSLPESASAVASFSPSGGNVSQSLWSQTYRTTYSDIDTYSPSIQSFDSDLEDGASPVHSPLAYTWDIAGDGDTASAGSMPFVSPAIHQLGSGGTGYRNPQSSYSSLNGWADDAVLKRTAGDYSSVPTFLSAGQTPMVYDPDRVMRDAFEAASTAPYEDWGVAFTSSDSYRLSSVRDIQSLQMYAQGWQDIARRQDDGRQLF</sequence>
<dbReference type="PANTHER" id="PTHR45789">
    <property type="entry name" value="FI18025P1"/>
    <property type="match status" value="1"/>
</dbReference>
<dbReference type="CDD" id="cd01389">
    <property type="entry name" value="HMG-box_ROX1-like"/>
    <property type="match status" value="1"/>
</dbReference>
<evidence type="ECO:0000256" key="3">
    <source>
        <dbReference type="PROSITE-ProRule" id="PRU00267"/>
    </source>
</evidence>
<keyword evidence="7" id="KW-1185">Reference proteome</keyword>
<protein>
    <recommendedName>
        <fullName evidence="5">HMG box domain-containing protein</fullName>
    </recommendedName>
</protein>
<dbReference type="EMBL" id="RWJN01000303">
    <property type="protein sequence ID" value="TCD63373.1"/>
    <property type="molecule type" value="Genomic_DNA"/>
</dbReference>
<keyword evidence="1 3" id="KW-0238">DNA-binding</keyword>
<evidence type="ECO:0000256" key="1">
    <source>
        <dbReference type="ARBA" id="ARBA00023125"/>
    </source>
</evidence>
<feature type="compositionally biased region" description="Low complexity" evidence="4">
    <location>
        <begin position="261"/>
        <end position="271"/>
    </location>
</feature>
<dbReference type="Proteomes" id="UP000292702">
    <property type="component" value="Unassembled WGS sequence"/>
</dbReference>
<dbReference type="InterPro" id="IPR009071">
    <property type="entry name" value="HMG_box_dom"/>
</dbReference>
<comment type="caution">
    <text evidence="6">The sequence shown here is derived from an EMBL/GenBank/DDBJ whole genome shotgun (WGS) entry which is preliminary data.</text>
</comment>
<feature type="region of interest" description="Disordered" evidence="4">
    <location>
        <begin position="1"/>
        <end position="21"/>
    </location>
</feature>
<dbReference type="GO" id="GO:0005634">
    <property type="term" value="C:nucleus"/>
    <property type="evidence" value="ECO:0007669"/>
    <property type="project" value="UniProtKB-UniRule"/>
</dbReference>
<feature type="region of interest" description="Disordered" evidence="4">
    <location>
        <begin position="167"/>
        <end position="192"/>
    </location>
</feature>
<feature type="domain" description="HMG box" evidence="5">
    <location>
        <begin position="89"/>
        <end position="158"/>
    </location>
</feature>
<organism evidence="6 7">
    <name type="scientific">Steccherinum ochraceum</name>
    <dbReference type="NCBI Taxonomy" id="92696"/>
    <lineage>
        <taxon>Eukaryota</taxon>
        <taxon>Fungi</taxon>
        <taxon>Dikarya</taxon>
        <taxon>Basidiomycota</taxon>
        <taxon>Agaricomycotina</taxon>
        <taxon>Agaricomycetes</taxon>
        <taxon>Polyporales</taxon>
        <taxon>Steccherinaceae</taxon>
        <taxon>Steccherinum</taxon>
    </lineage>
</organism>
<evidence type="ECO:0000259" key="5">
    <source>
        <dbReference type="PROSITE" id="PS50118"/>
    </source>
</evidence>
<name>A0A4R0R9S7_9APHY</name>
<feature type="region of interest" description="Disordered" evidence="4">
    <location>
        <begin position="261"/>
        <end position="286"/>
    </location>
</feature>
<dbReference type="Pfam" id="PF00505">
    <property type="entry name" value="HMG_box"/>
    <property type="match status" value="1"/>
</dbReference>
<gene>
    <name evidence="6" type="ORF">EIP91_005628</name>
</gene>
<reference evidence="6 7" key="1">
    <citation type="submission" date="2018-11" db="EMBL/GenBank/DDBJ databases">
        <title>Genome assembly of Steccherinum ochraceum LE-BIN_3174, the white-rot fungus of the Steccherinaceae family (The Residual Polyporoid clade, Polyporales, Basidiomycota).</title>
        <authorList>
            <person name="Fedorova T.V."/>
            <person name="Glazunova O.A."/>
            <person name="Landesman E.O."/>
            <person name="Moiseenko K.V."/>
            <person name="Psurtseva N.V."/>
            <person name="Savinova O.S."/>
            <person name="Shakhova N.V."/>
            <person name="Tyazhelova T.V."/>
            <person name="Vasina D.V."/>
        </authorList>
    </citation>
    <scope>NUCLEOTIDE SEQUENCE [LARGE SCALE GENOMIC DNA]</scope>
    <source>
        <strain evidence="6 7">LE-BIN_3174</strain>
    </source>
</reference>
<dbReference type="GO" id="GO:0000981">
    <property type="term" value="F:DNA-binding transcription factor activity, RNA polymerase II-specific"/>
    <property type="evidence" value="ECO:0007669"/>
    <property type="project" value="TreeGrafter"/>
</dbReference>
<dbReference type="AlphaFoldDB" id="A0A4R0R9S7"/>
<dbReference type="PROSITE" id="PS50118">
    <property type="entry name" value="HMG_BOX_2"/>
    <property type="match status" value="1"/>
</dbReference>
<dbReference type="InterPro" id="IPR051356">
    <property type="entry name" value="SOX/SOX-like_TF"/>
</dbReference>
<accession>A0A4R0R9S7</accession>
<keyword evidence="2 3" id="KW-0539">Nucleus</keyword>
<dbReference type="STRING" id="92696.A0A4R0R9S7"/>
<dbReference type="PANTHER" id="PTHR45789:SF2">
    <property type="entry name" value="FI18025P1"/>
    <property type="match status" value="1"/>
</dbReference>
<evidence type="ECO:0000313" key="7">
    <source>
        <dbReference type="Proteomes" id="UP000292702"/>
    </source>
</evidence>
<feature type="DNA-binding region" description="HMG box" evidence="3">
    <location>
        <begin position="89"/>
        <end position="158"/>
    </location>
</feature>
<evidence type="ECO:0000256" key="2">
    <source>
        <dbReference type="ARBA" id="ARBA00023242"/>
    </source>
</evidence>
<feature type="region of interest" description="Disordered" evidence="4">
    <location>
        <begin position="303"/>
        <end position="322"/>
    </location>
</feature>
<feature type="compositionally biased region" description="Basic and acidic residues" evidence="4">
    <location>
        <begin position="168"/>
        <end position="192"/>
    </location>
</feature>
<dbReference type="InterPro" id="IPR036910">
    <property type="entry name" value="HMG_box_dom_sf"/>
</dbReference>
<dbReference type="SUPFAM" id="SSF47095">
    <property type="entry name" value="HMG-box"/>
    <property type="match status" value="1"/>
</dbReference>
<dbReference type="OrthoDB" id="6247875at2759"/>